<proteinExistence type="predicted"/>
<dbReference type="RefSeq" id="WP_211349881.1">
    <property type="nucleotide sequence ID" value="NZ_BAAASV010000002.1"/>
</dbReference>
<protein>
    <submittedName>
        <fullName evidence="1">Uncharacterized protein</fullName>
    </submittedName>
</protein>
<reference evidence="1 2" key="1">
    <citation type="submission" date="2019-06" db="EMBL/GenBank/DDBJ databases">
        <title>Sequencing the genomes of 1000 actinobacteria strains.</title>
        <authorList>
            <person name="Klenk H.-P."/>
        </authorList>
    </citation>
    <scope>NUCLEOTIDE SEQUENCE [LARGE SCALE GENOMIC DNA]</scope>
    <source>
        <strain evidence="1 2">DSM 4813</strain>
    </source>
</reference>
<accession>A0A542ZPQ9</accession>
<dbReference type="EMBL" id="VFOS01000002">
    <property type="protein sequence ID" value="TQL62200.1"/>
    <property type="molecule type" value="Genomic_DNA"/>
</dbReference>
<dbReference type="InterPro" id="IPR047990">
    <property type="entry name" value="DLW39-like"/>
</dbReference>
<dbReference type="AlphaFoldDB" id="A0A542ZPQ9"/>
<organism evidence="1 2">
    <name type="scientific">Rarobacter faecitabidus</name>
    <dbReference type="NCBI Taxonomy" id="13243"/>
    <lineage>
        <taxon>Bacteria</taxon>
        <taxon>Bacillati</taxon>
        <taxon>Actinomycetota</taxon>
        <taxon>Actinomycetes</taxon>
        <taxon>Micrococcales</taxon>
        <taxon>Rarobacteraceae</taxon>
        <taxon>Rarobacter</taxon>
    </lineage>
</organism>
<name>A0A542ZPQ9_RARFA</name>
<dbReference type="NCBIfam" id="NF038356">
    <property type="entry name" value="actino_DLW39"/>
    <property type="match status" value="1"/>
</dbReference>
<comment type="caution">
    <text evidence="1">The sequence shown here is derived from an EMBL/GenBank/DDBJ whole genome shotgun (WGS) entry which is preliminary data.</text>
</comment>
<dbReference type="Proteomes" id="UP000315389">
    <property type="component" value="Unassembled WGS sequence"/>
</dbReference>
<sequence>MKKLLVVAALVGAGVLVWRAISQQDEARDLWAEVTDKL</sequence>
<gene>
    <name evidence="1" type="ORF">FB461_1840</name>
</gene>
<evidence type="ECO:0000313" key="2">
    <source>
        <dbReference type="Proteomes" id="UP000315389"/>
    </source>
</evidence>
<evidence type="ECO:0000313" key="1">
    <source>
        <dbReference type="EMBL" id="TQL62200.1"/>
    </source>
</evidence>
<keyword evidence="2" id="KW-1185">Reference proteome</keyword>